<dbReference type="Proteomes" id="UP000799753">
    <property type="component" value="Unassembled WGS sequence"/>
</dbReference>
<feature type="compositionally biased region" description="Low complexity" evidence="1">
    <location>
        <begin position="440"/>
        <end position="483"/>
    </location>
</feature>
<dbReference type="GO" id="GO:0003712">
    <property type="term" value="F:transcription coregulator activity"/>
    <property type="evidence" value="ECO:0007669"/>
    <property type="project" value="InterPro"/>
</dbReference>
<feature type="region of interest" description="Disordered" evidence="1">
    <location>
        <begin position="360"/>
        <end position="385"/>
    </location>
</feature>
<proteinExistence type="predicted"/>
<evidence type="ECO:0000313" key="3">
    <source>
        <dbReference type="EMBL" id="KAF2641971.1"/>
    </source>
</evidence>
<dbReference type="GO" id="GO:0006357">
    <property type="term" value="P:regulation of transcription by RNA polymerase II"/>
    <property type="evidence" value="ECO:0007669"/>
    <property type="project" value="TreeGrafter"/>
</dbReference>
<dbReference type="PANTHER" id="PTHR13526">
    <property type="entry name" value="TRANSCRIPTION FACTOR SPT20 HOMOLOG"/>
    <property type="match status" value="1"/>
</dbReference>
<feature type="compositionally biased region" description="Low complexity" evidence="1">
    <location>
        <begin position="415"/>
        <end position="426"/>
    </location>
</feature>
<feature type="region of interest" description="Disordered" evidence="1">
    <location>
        <begin position="319"/>
        <end position="340"/>
    </location>
</feature>
<dbReference type="AlphaFoldDB" id="A0A6A6S4E0"/>
<dbReference type="OrthoDB" id="1932706at2759"/>
<evidence type="ECO:0000259" key="2">
    <source>
        <dbReference type="Pfam" id="PF12090"/>
    </source>
</evidence>
<evidence type="ECO:0000313" key="4">
    <source>
        <dbReference type="Proteomes" id="UP000799753"/>
    </source>
</evidence>
<feature type="compositionally biased region" description="Polar residues" evidence="1">
    <location>
        <begin position="557"/>
        <end position="570"/>
    </location>
</feature>
<evidence type="ECO:0000256" key="1">
    <source>
        <dbReference type="SAM" id="MobiDB-lite"/>
    </source>
</evidence>
<feature type="compositionally biased region" description="Pro residues" evidence="1">
    <location>
        <begin position="255"/>
        <end position="267"/>
    </location>
</feature>
<feature type="compositionally biased region" description="Basic and acidic residues" evidence="1">
    <location>
        <begin position="427"/>
        <end position="439"/>
    </location>
</feature>
<dbReference type="InterPro" id="IPR046468">
    <property type="entry name" value="Spt20-like_SEP"/>
</dbReference>
<feature type="region of interest" description="Disordered" evidence="1">
    <location>
        <begin position="402"/>
        <end position="572"/>
    </location>
</feature>
<name>A0A6A6S4E0_9PLEO</name>
<accession>A0A6A6S4E0</accession>
<feature type="region of interest" description="Disordered" evidence="1">
    <location>
        <begin position="246"/>
        <end position="276"/>
    </location>
</feature>
<feature type="region of interest" description="Disordered" evidence="1">
    <location>
        <begin position="695"/>
        <end position="726"/>
    </location>
</feature>
<sequence length="964" mass="106843">MSGAVATARPSQALRQRRESQRPNVAKASTRLNTTDTSAPKEDVKRYVYKQQDILAKFKGSPPSLRVSLHPTHFRLNDSQETLNYASPMRQLLTHIREKTVPHDMLDDLHELGVPFYDGCLIVEVHDHRNVGIKPKDDTNTSAESNGTTPFSIHNYHEYITPSPHVPYPTPKTDKKPNQPEPAAKPEKDTEKENMPAPGQPLSQKQPAKPKVTTVVMFPTPQSQLADMQRLATIPMPDAATYRRNQAAGRAAGNPPTPLTAVPPTPTLPSGRSPKRQKMMLDENNMHEFESAILLAQCPKLYLEPTKSFAESVALMDAMTHPNNNNPPPERKTRKRTTAELAADEAEAADMQRYMLAGDEGQASKTATASGGDDGQHAVRAGANSQTFSRFKTLATIKMNHEEAERRKKEEEARAASQKKQAQLEQEAQKRREQQEMNQREQQNTALMQQRQEMMMRQQPINQQALQQASQASQSQQMANAAAHSIQQPLSATQPQFSSPVVRQQTPMAAAASPLNAVHASHPMGGTPMVATSSNHGAGSPPARPHSAISQHHMARSASQQQNPNMSRTGTPRIMQGTPVMNTAMPARNVSSTPTPRMNQGSPIAGMQGSTPIMMQTPQSGNGMTPEQMHIAQQNQMHRLRMQQQMASQGLGSQNIQQIAMSRANLHIQANGVPQGQNHLQYRNMLAQQFIRNIHQQNQQQQQQQQQQPHQNQQPQMPNMQAGMGQVPMQNGANMTLANMNINQLRQHYTQRKNALMNQFGQNVPPQHVANIRQLEMIINQREQAEQQQRQHMAQNGQMNMNPGMGQINMQGNAPASAQMQQYQQMIQQQRVQQQRQQQLVQMQRMAQQQQVSAGGGGGGGQMGNPAMMQNMQGMNMNMGGGMNMQNMGGLNQQQQMQAMAMSGMQGMQGMNMNNNMQNMTQQQQMQAMAMMRRAQLGQINGQMGGQMGQQGQNGDGGFNFSGV</sequence>
<dbReference type="PANTHER" id="PTHR13526:SF8">
    <property type="entry name" value="TRANSCRIPTION FACTOR SPT20 HOMOLOG"/>
    <property type="match status" value="1"/>
</dbReference>
<feature type="region of interest" description="Disordered" evidence="1">
    <location>
        <begin position="945"/>
        <end position="964"/>
    </location>
</feature>
<feature type="compositionally biased region" description="Polar residues" evidence="1">
    <location>
        <begin position="140"/>
        <end position="152"/>
    </location>
</feature>
<dbReference type="Pfam" id="PF12090">
    <property type="entry name" value="Spt20_SEP"/>
    <property type="match status" value="1"/>
</dbReference>
<dbReference type="GO" id="GO:0000124">
    <property type="term" value="C:SAGA complex"/>
    <property type="evidence" value="ECO:0007669"/>
    <property type="project" value="InterPro"/>
</dbReference>
<reference evidence="3" key="1">
    <citation type="journal article" date="2020" name="Stud. Mycol.">
        <title>101 Dothideomycetes genomes: a test case for predicting lifestyles and emergence of pathogens.</title>
        <authorList>
            <person name="Haridas S."/>
            <person name="Albert R."/>
            <person name="Binder M."/>
            <person name="Bloem J."/>
            <person name="Labutti K."/>
            <person name="Salamov A."/>
            <person name="Andreopoulos B."/>
            <person name="Baker S."/>
            <person name="Barry K."/>
            <person name="Bills G."/>
            <person name="Bluhm B."/>
            <person name="Cannon C."/>
            <person name="Castanera R."/>
            <person name="Culley D."/>
            <person name="Daum C."/>
            <person name="Ezra D."/>
            <person name="Gonzalez J."/>
            <person name="Henrissat B."/>
            <person name="Kuo A."/>
            <person name="Liang C."/>
            <person name="Lipzen A."/>
            <person name="Lutzoni F."/>
            <person name="Magnuson J."/>
            <person name="Mondo S."/>
            <person name="Nolan M."/>
            <person name="Ohm R."/>
            <person name="Pangilinan J."/>
            <person name="Park H.-J."/>
            <person name="Ramirez L."/>
            <person name="Alfaro M."/>
            <person name="Sun H."/>
            <person name="Tritt A."/>
            <person name="Yoshinaga Y."/>
            <person name="Zwiers L.-H."/>
            <person name="Turgeon B."/>
            <person name="Goodwin S."/>
            <person name="Spatafora J."/>
            <person name="Crous P."/>
            <person name="Grigoriev I."/>
        </authorList>
    </citation>
    <scope>NUCLEOTIDE SEQUENCE</scope>
    <source>
        <strain evidence="3">CBS 473.64</strain>
    </source>
</reference>
<feature type="region of interest" description="Disordered" evidence="1">
    <location>
        <begin position="1"/>
        <end position="39"/>
    </location>
</feature>
<organism evidence="3 4">
    <name type="scientific">Massarina eburnea CBS 473.64</name>
    <dbReference type="NCBI Taxonomy" id="1395130"/>
    <lineage>
        <taxon>Eukaryota</taxon>
        <taxon>Fungi</taxon>
        <taxon>Dikarya</taxon>
        <taxon>Ascomycota</taxon>
        <taxon>Pezizomycotina</taxon>
        <taxon>Dothideomycetes</taxon>
        <taxon>Pleosporomycetidae</taxon>
        <taxon>Pleosporales</taxon>
        <taxon>Massarineae</taxon>
        <taxon>Massarinaceae</taxon>
        <taxon>Massarina</taxon>
    </lineage>
</organism>
<gene>
    <name evidence="3" type="ORF">P280DRAFT_468455</name>
</gene>
<feature type="domain" description="Spt20-like SEP" evidence="2">
    <location>
        <begin position="61"/>
        <end position="317"/>
    </location>
</feature>
<protein>
    <recommendedName>
        <fullName evidence="2">Spt20-like SEP domain-containing protein</fullName>
    </recommendedName>
</protein>
<feature type="compositionally biased region" description="Basic and acidic residues" evidence="1">
    <location>
        <begin position="402"/>
        <end position="414"/>
    </location>
</feature>
<keyword evidence="4" id="KW-1185">Reference proteome</keyword>
<dbReference type="EMBL" id="MU006782">
    <property type="protein sequence ID" value="KAF2641971.1"/>
    <property type="molecule type" value="Genomic_DNA"/>
</dbReference>
<feature type="compositionally biased region" description="Polar residues" evidence="1">
    <location>
        <begin position="485"/>
        <end position="507"/>
    </location>
</feature>
<dbReference type="InterPro" id="IPR021950">
    <property type="entry name" value="Spt20"/>
</dbReference>
<feature type="compositionally biased region" description="Low complexity" evidence="1">
    <location>
        <begin position="695"/>
        <end position="721"/>
    </location>
</feature>
<feature type="compositionally biased region" description="Basic and acidic residues" evidence="1">
    <location>
        <begin position="172"/>
        <end position="194"/>
    </location>
</feature>
<feature type="region of interest" description="Disordered" evidence="1">
    <location>
        <begin position="132"/>
        <end position="209"/>
    </location>
</feature>